<evidence type="ECO:0000313" key="2">
    <source>
        <dbReference type="EMBL" id="MFC3680788.1"/>
    </source>
</evidence>
<protein>
    <submittedName>
        <fullName evidence="2">Uncharacterized protein</fullName>
    </submittedName>
</protein>
<name>A0ABV7VXL3_9GAMM</name>
<keyword evidence="1" id="KW-0812">Transmembrane</keyword>
<dbReference type="Proteomes" id="UP001595722">
    <property type="component" value="Unassembled WGS sequence"/>
</dbReference>
<sequence>MPKPFIRTAIIKQADNRGVVVISLRERCIAGLLPLVVLLLGLLSPLNPLLALPVFYGLCRFADCRLAAANTLHLSDFLLTLVLVFMLLMLGLTVSPLAQQYDNLLSLLAAAIALLGVLGFSIAGFAGRLLAVPLTLRLVRRLV</sequence>
<dbReference type="EMBL" id="JBHRYB010000013">
    <property type="protein sequence ID" value="MFC3680788.1"/>
    <property type="molecule type" value="Genomic_DNA"/>
</dbReference>
<accession>A0ABV7VXL3</accession>
<evidence type="ECO:0000313" key="3">
    <source>
        <dbReference type="Proteomes" id="UP001595722"/>
    </source>
</evidence>
<comment type="caution">
    <text evidence="2">The sequence shown here is derived from an EMBL/GenBank/DDBJ whole genome shotgun (WGS) entry which is preliminary data.</text>
</comment>
<keyword evidence="3" id="KW-1185">Reference proteome</keyword>
<keyword evidence="1" id="KW-0472">Membrane</keyword>
<reference evidence="3" key="1">
    <citation type="journal article" date="2019" name="Int. J. Syst. Evol. Microbiol.">
        <title>The Global Catalogue of Microorganisms (GCM) 10K type strain sequencing project: providing services to taxonomists for standard genome sequencing and annotation.</title>
        <authorList>
            <consortium name="The Broad Institute Genomics Platform"/>
            <consortium name="The Broad Institute Genome Sequencing Center for Infectious Disease"/>
            <person name="Wu L."/>
            <person name="Ma J."/>
        </authorList>
    </citation>
    <scope>NUCLEOTIDE SEQUENCE [LARGE SCALE GENOMIC DNA]</scope>
    <source>
        <strain evidence="3">KCTC 42424</strain>
    </source>
</reference>
<dbReference type="RefSeq" id="WP_376866888.1">
    <property type="nucleotide sequence ID" value="NZ_JBHRYB010000013.1"/>
</dbReference>
<proteinExistence type="predicted"/>
<feature type="transmembrane region" description="Helical" evidence="1">
    <location>
        <begin position="32"/>
        <end position="56"/>
    </location>
</feature>
<feature type="transmembrane region" description="Helical" evidence="1">
    <location>
        <begin position="77"/>
        <end position="98"/>
    </location>
</feature>
<evidence type="ECO:0000256" key="1">
    <source>
        <dbReference type="SAM" id="Phobius"/>
    </source>
</evidence>
<keyword evidence="1" id="KW-1133">Transmembrane helix</keyword>
<gene>
    <name evidence="2" type="ORF">ACFOMG_11830</name>
</gene>
<organism evidence="2 3">
    <name type="scientific">Bacterioplanoides pacificum</name>
    <dbReference type="NCBI Taxonomy" id="1171596"/>
    <lineage>
        <taxon>Bacteria</taxon>
        <taxon>Pseudomonadati</taxon>
        <taxon>Pseudomonadota</taxon>
        <taxon>Gammaproteobacteria</taxon>
        <taxon>Oceanospirillales</taxon>
        <taxon>Oceanospirillaceae</taxon>
        <taxon>Bacterioplanoides</taxon>
    </lineage>
</organism>
<feature type="transmembrane region" description="Helical" evidence="1">
    <location>
        <begin position="104"/>
        <end position="131"/>
    </location>
</feature>